<evidence type="ECO:0000256" key="7">
    <source>
        <dbReference type="SAM" id="MobiDB-lite"/>
    </source>
</evidence>
<comment type="subcellular location">
    <subcellularLocation>
        <location evidence="1">Endoplasmic reticulum membrane</location>
        <topology evidence="1">Single-pass membrane protein</topology>
    </subcellularLocation>
</comment>
<name>A0A9W7E847_9STRA</name>
<protein>
    <recommendedName>
        <fullName evidence="11">Stress-associated endoplasmic reticulum protein</fullName>
    </recommendedName>
</protein>
<evidence type="ECO:0008006" key="11">
    <source>
        <dbReference type="Google" id="ProtNLM"/>
    </source>
</evidence>
<evidence type="ECO:0000256" key="6">
    <source>
        <dbReference type="ARBA" id="ARBA00023136"/>
    </source>
</evidence>
<reference evidence="10" key="1">
    <citation type="journal article" date="2023" name="Commun. Biol.">
        <title>Genome analysis of Parmales, the sister group of diatoms, reveals the evolutionary specialization of diatoms from phago-mixotrophs to photoautotrophs.</title>
        <authorList>
            <person name="Ban H."/>
            <person name="Sato S."/>
            <person name="Yoshikawa S."/>
            <person name="Yamada K."/>
            <person name="Nakamura Y."/>
            <person name="Ichinomiya M."/>
            <person name="Sato N."/>
            <person name="Blanc-Mathieu R."/>
            <person name="Endo H."/>
            <person name="Kuwata A."/>
            <person name="Ogata H."/>
        </authorList>
    </citation>
    <scope>NUCLEOTIDE SEQUENCE [LARGE SCALE GENOMIC DNA]</scope>
</reference>
<dbReference type="InterPro" id="IPR010580">
    <property type="entry name" value="ER_stress-assoc"/>
</dbReference>
<evidence type="ECO:0000256" key="5">
    <source>
        <dbReference type="ARBA" id="ARBA00022989"/>
    </source>
</evidence>
<gene>
    <name evidence="9" type="ORF">TL16_g04964</name>
</gene>
<evidence type="ECO:0000313" key="9">
    <source>
        <dbReference type="EMBL" id="GMH68585.1"/>
    </source>
</evidence>
<evidence type="ECO:0000256" key="2">
    <source>
        <dbReference type="ARBA" id="ARBA00005500"/>
    </source>
</evidence>
<dbReference type="Pfam" id="PF06624">
    <property type="entry name" value="RAMP4"/>
    <property type="match status" value="1"/>
</dbReference>
<dbReference type="GO" id="GO:0005789">
    <property type="term" value="C:endoplasmic reticulum membrane"/>
    <property type="evidence" value="ECO:0007669"/>
    <property type="project" value="UniProtKB-SubCell"/>
</dbReference>
<comment type="caution">
    <text evidence="9">The sequence shown here is derived from an EMBL/GenBank/DDBJ whole genome shotgun (WGS) entry which is preliminary data.</text>
</comment>
<keyword evidence="6 8" id="KW-0472">Membrane</keyword>
<evidence type="ECO:0000256" key="1">
    <source>
        <dbReference type="ARBA" id="ARBA00004389"/>
    </source>
</evidence>
<dbReference type="EMBL" id="BLQM01000141">
    <property type="protein sequence ID" value="GMH68585.1"/>
    <property type="molecule type" value="Genomic_DNA"/>
</dbReference>
<proteinExistence type="inferred from homology"/>
<feature type="region of interest" description="Disordered" evidence="7">
    <location>
        <begin position="1"/>
        <end position="49"/>
    </location>
</feature>
<evidence type="ECO:0000313" key="10">
    <source>
        <dbReference type="Proteomes" id="UP001162640"/>
    </source>
</evidence>
<feature type="transmembrane region" description="Helical" evidence="8">
    <location>
        <begin position="55"/>
        <end position="74"/>
    </location>
</feature>
<accession>A0A9W7E847</accession>
<keyword evidence="5 8" id="KW-1133">Transmembrane helix</keyword>
<evidence type="ECO:0000256" key="8">
    <source>
        <dbReference type="SAM" id="Phobius"/>
    </source>
</evidence>
<dbReference type="AlphaFoldDB" id="A0A9W7E847"/>
<keyword evidence="3 8" id="KW-0812">Transmembrane</keyword>
<dbReference type="Proteomes" id="UP001162640">
    <property type="component" value="Unassembled WGS sequence"/>
</dbReference>
<organism evidence="9 10">
    <name type="scientific">Triparma laevis f. inornata</name>
    <dbReference type="NCBI Taxonomy" id="1714386"/>
    <lineage>
        <taxon>Eukaryota</taxon>
        <taxon>Sar</taxon>
        <taxon>Stramenopiles</taxon>
        <taxon>Ochrophyta</taxon>
        <taxon>Bolidophyceae</taxon>
        <taxon>Parmales</taxon>
        <taxon>Triparmaceae</taxon>
        <taxon>Triparma</taxon>
    </lineage>
</organism>
<comment type="similarity">
    <text evidence="2">Belongs to the RAMP4 family.</text>
</comment>
<sequence length="82" mass="9076">MHFVRPQAAFNPVPRSIRSRNQKHASNVNKRGASDLKYVSPEDREEEQGPKVSKVLIIFLVFVVGGSVVVPIFMKIAGGPVF</sequence>
<evidence type="ECO:0000256" key="3">
    <source>
        <dbReference type="ARBA" id="ARBA00022692"/>
    </source>
</evidence>
<keyword evidence="4" id="KW-0256">Endoplasmic reticulum</keyword>
<evidence type="ECO:0000256" key="4">
    <source>
        <dbReference type="ARBA" id="ARBA00022824"/>
    </source>
</evidence>